<organism evidence="2 3">
    <name type="scientific">Phaeomoniella chlamydospora</name>
    <name type="common">Phaeoacremonium chlamydosporum</name>
    <dbReference type="NCBI Taxonomy" id="158046"/>
    <lineage>
        <taxon>Eukaryota</taxon>
        <taxon>Fungi</taxon>
        <taxon>Dikarya</taxon>
        <taxon>Ascomycota</taxon>
        <taxon>Pezizomycotina</taxon>
        <taxon>Eurotiomycetes</taxon>
        <taxon>Chaetothyriomycetidae</taxon>
        <taxon>Phaeomoniellales</taxon>
        <taxon>Phaeomoniellaceae</taxon>
        <taxon>Phaeomoniella</taxon>
    </lineage>
</organism>
<accession>A0A0G2EZY3</accession>
<proteinExistence type="predicted"/>
<feature type="compositionally biased region" description="Polar residues" evidence="1">
    <location>
        <begin position="8"/>
        <end position="29"/>
    </location>
</feature>
<gene>
    <name evidence="2" type="ORF">UCRPC4_g00918</name>
</gene>
<dbReference type="Proteomes" id="UP000053317">
    <property type="component" value="Unassembled WGS sequence"/>
</dbReference>
<evidence type="ECO:0000313" key="2">
    <source>
        <dbReference type="EMBL" id="KKY27684.1"/>
    </source>
</evidence>
<protein>
    <submittedName>
        <fullName evidence="2">Uncharacterized protein</fullName>
    </submittedName>
</protein>
<feature type="region of interest" description="Disordered" evidence="1">
    <location>
        <begin position="269"/>
        <end position="297"/>
    </location>
</feature>
<reference evidence="2 3" key="1">
    <citation type="submission" date="2015-05" db="EMBL/GenBank/DDBJ databases">
        <title>Distinctive expansion of gene families associated with plant cell wall degradation and secondary metabolism in the genomes of grapevine trunk pathogens.</title>
        <authorList>
            <person name="Lawrence D.P."/>
            <person name="Travadon R."/>
            <person name="Rolshausen P.E."/>
            <person name="Baumgartner K."/>
        </authorList>
    </citation>
    <scope>NUCLEOTIDE SEQUENCE [LARGE SCALE GENOMIC DNA]</scope>
    <source>
        <strain evidence="2">UCRPC4</strain>
    </source>
</reference>
<sequence>MIIPAKNGDTNASPSTSSIDESKPNSSETLGYDHHQCAGHNIKWSSYRSLGHSEAALNDSFVKVFNTSATEFVPWRFFVFYRQYFIQPVRKGEDMFTWGIDAIRAVEDTRKDSLEEVNWMEVKKEIEKARSTFAGCKARLMKRKSVRQTIKDISKERCIPASVLFEVVRLLGYKYQYPFATYTFGAMLNSDEKLAANVLLHDLKLFSKNPQWLGPRGRMGQDIFEALKQCRLMHFACLEKRGICRNTVAWTLSANEISKRYSLSLLESKPGNNSSLQSSQARTSDPSNIHAPHRKKRTTRNLIGQTFHIPEYAHRPIAQISPKSGEDLDPLSNRNHGFAIDIALRPDSPAWCEDPQFAEWVIECPETGEETQMNQFTTPAEQNAFEHHSLTDSPKLKVRDFAIDISIRPESRAWIDGPRFAKWTIRY</sequence>
<feature type="compositionally biased region" description="Polar residues" evidence="1">
    <location>
        <begin position="270"/>
        <end position="287"/>
    </location>
</feature>
<dbReference type="AlphaFoldDB" id="A0A0G2EZY3"/>
<reference evidence="2 3" key="2">
    <citation type="submission" date="2015-05" db="EMBL/GenBank/DDBJ databases">
        <authorList>
            <person name="Morales-Cruz A."/>
            <person name="Amrine K.C."/>
            <person name="Cantu D."/>
        </authorList>
    </citation>
    <scope>NUCLEOTIDE SEQUENCE [LARGE SCALE GENOMIC DNA]</scope>
    <source>
        <strain evidence="2">UCRPC4</strain>
    </source>
</reference>
<feature type="region of interest" description="Disordered" evidence="1">
    <location>
        <begin position="1"/>
        <end position="32"/>
    </location>
</feature>
<name>A0A0G2EZY3_PHACM</name>
<keyword evidence="3" id="KW-1185">Reference proteome</keyword>
<dbReference type="EMBL" id="LCWF01000022">
    <property type="protein sequence ID" value="KKY27684.1"/>
    <property type="molecule type" value="Genomic_DNA"/>
</dbReference>
<comment type="caution">
    <text evidence="2">The sequence shown here is derived from an EMBL/GenBank/DDBJ whole genome shotgun (WGS) entry which is preliminary data.</text>
</comment>
<evidence type="ECO:0000256" key="1">
    <source>
        <dbReference type="SAM" id="MobiDB-lite"/>
    </source>
</evidence>
<evidence type="ECO:0000313" key="3">
    <source>
        <dbReference type="Proteomes" id="UP000053317"/>
    </source>
</evidence>